<comment type="caution">
    <text evidence="1">The sequence shown here is derived from an EMBL/GenBank/DDBJ whole genome shotgun (WGS) entry which is preliminary data.</text>
</comment>
<protein>
    <submittedName>
        <fullName evidence="1">Uncharacterized protein</fullName>
    </submittedName>
</protein>
<evidence type="ECO:0000313" key="1">
    <source>
        <dbReference type="EMBL" id="GJE97394.1"/>
    </source>
</evidence>
<evidence type="ECO:0000313" key="2">
    <source>
        <dbReference type="Proteomes" id="UP000703269"/>
    </source>
</evidence>
<dbReference type="AlphaFoldDB" id="A0A9P3GNC1"/>
<dbReference type="EMBL" id="BPQB01000071">
    <property type="protein sequence ID" value="GJE97394.1"/>
    <property type="molecule type" value="Genomic_DNA"/>
</dbReference>
<sequence length="81" mass="8588">MLRGGLSCLGTCEQVSRSIRIVYRDVPVHEAAAGCAQHGSVALGQTTGGGLMCTSRRCPTGNRARTRLFSVVRWSAVPPSE</sequence>
<dbReference type="Proteomes" id="UP000703269">
    <property type="component" value="Unassembled WGS sequence"/>
</dbReference>
<organism evidence="1 2">
    <name type="scientific">Phanerochaete sordida</name>
    <dbReference type="NCBI Taxonomy" id="48140"/>
    <lineage>
        <taxon>Eukaryota</taxon>
        <taxon>Fungi</taxon>
        <taxon>Dikarya</taxon>
        <taxon>Basidiomycota</taxon>
        <taxon>Agaricomycotina</taxon>
        <taxon>Agaricomycetes</taxon>
        <taxon>Polyporales</taxon>
        <taxon>Phanerochaetaceae</taxon>
        <taxon>Phanerochaete</taxon>
    </lineage>
</organism>
<proteinExistence type="predicted"/>
<gene>
    <name evidence="1" type="ORF">PsYK624_136110</name>
</gene>
<accession>A0A9P3GNC1</accession>
<keyword evidence="2" id="KW-1185">Reference proteome</keyword>
<name>A0A9P3GNC1_9APHY</name>
<reference evidence="1 2" key="1">
    <citation type="submission" date="2021-08" db="EMBL/GenBank/DDBJ databases">
        <title>Draft Genome Sequence of Phanerochaete sordida strain YK-624.</title>
        <authorList>
            <person name="Mori T."/>
            <person name="Dohra H."/>
            <person name="Suzuki T."/>
            <person name="Kawagishi H."/>
            <person name="Hirai H."/>
        </authorList>
    </citation>
    <scope>NUCLEOTIDE SEQUENCE [LARGE SCALE GENOMIC DNA]</scope>
    <source>
        <strain evidence="1 2">YK-624</strain>
    </source>
</reference>